<evidence type="ECO:0008006" key="7">
    <source>
        <dbReference type="Google" id="ProtNLM"/>
    </source>
</evidence>
<sequence>MRKRIWIFVFLFLSCFLYDKSVFAADKFAYVNLGKIFNEYIVTKEYDKELEKKQKSYEQDRDKKLEEIKSMQDKLSLLNDKEKTKKQTEMQEKISAFKEYENGILQDLRKERDDKIKGILEDIEEAVRQYAVKEGYTLVFNDRVLVYQDKSYDITEAIIAIVNSNLKKK</sequence>
<evidence type="ECO:0000256" key="3">
    <source>
        <dbReference type="SAM" id="Coils"/>
    </source>
</evidence>
<dbReference type="Proteomes" id="UP000229641">
    <property type="component" value="Unassembled WGS sequence"/>
</dbReference>
<dbReference type="GO" id="GO:0051082">
    <property type="term" value="F:unfolded protein binding"/>
    <property type="evidence" value="ECO:0007669"/>
    <property type="project" value="InterPro"/>
</dbReference>
<feature type="chain" id="PRO_5013648254" description="Molecular chaperone Skp" evidence="4">
    <location>
        <begin position="25"/>
        <end position="169"/>
    </location>
</feature>
<dbReference type="SMART" id="SM00935">
    <property type="entry name" value="OmpH"/>
    <property type="match status" value="1"/>
</dbReference>
<dbReference type="GO" id="GO:0050821">
    <property type="term" value="P:protein stabilization"/>
    <property type="evidence" value="ECO:0007669"/>
    <property type="project" value="TreeGrafter"/>
</dbReference>
<dbReference type="PANTHER" id="PTHR35089">
    <property type="entry name" value="CHAPERONE PROTEIN SKP"/>
    <property type="match status" value="1"/>
</dbReference>
<evidence type="ECO:0000256" key="2">
    <source>
        <dbReference type="ARBA" id="ARBA00022729"/>
    </source>
</evidence>
<feature type="signal peptide" evidence="4">
    <location>
        <begin position="1"/>
        <end position="24"/>
    </location>
</feature>
<dbReference type="Pfam" id="PF03938">
    <property type="entry name" value="OmpH"/>
    <property type="match status" value="1"/>
</dbReference>
<dbReference type="Gene3D" id="3.30.910.20">
    <property type="entry name" value="Skp domain"/>
    <property type="match status" value="1"/>
</dbReference>
<dbReference type="EMBL" id="PCWA01000015">
    <property type="protein sequence ID" value="PIQ89820.1"/>
    <property type="molecule type" value="Genomic_DNA"/>
</dbReference>
<organism evidence="5 6">
    <name type="scientific">Candidatus Ghiorseimicrobium undicola</name>
    <dbReference type="NCBI Taxonomy" id="1974746"/>
    <lineage>
        <taxon>Bacteria</taxon>
        <taxon>Pseudomonadati</taxon>
        <taxon>Candidatus Omnitrophota</taxon>
        <taxon>Candidatus Ghiorseimicrobium</taxon>
    </lineage>
</organism>
<dbReference type="PROSITE" id="PS51257">
    <property type="entry name" value="PROKAR_LIPOPROTEIN"/>
    <property type="match status" value="1"/>
</dbReference>
<dbReference type="SUPFAM" id="SSF111384">
    <property type="entry name" value="OmpH-like"/>
    <property type="match status" value="1"/>
</dbReference>
<evidence type="ECO:0000256" key="4">
    <source>
        <dbReference type="SAM" id="SignalP"/>
    </source>
</evidence>
<proteinExistence type="inferred from homology"/>
<comment type="caution">
    <text evidence="5">The sequence shown here is derived from an EMBL/GenBank/DDBJ whole genome shotgun (WGS) entry which is preliminary data.</text>
</comment>
<evidence type="ECO:0000256" key="1">
    <source>
        <dbReference type="ARBA" id="ARBA00009091"/>
    </source>
</evidence>
<reference evidence="5 6" key="1">
    <citation type="submission" date="2017-09" db="EMBL/GenBank/DDBJ databases">
        <title>Depth-based differentiation of microbial function through sediment-hosted aquifers and enrichment of novel symbionts in the deep terrestrial subsurface.</title>
        <authorList>
            <person name="Probst A.J."/>
            <person name="Ladd B."/>
            <person name="Jarett J.K."/>
            <person name="Geller-Mcgrath D.E."/>
            <person name="Sieber C.M."/>
            <person name="Emerson J.B."/>
            <person name="Anantharaman K."/>
            <person name="Thomas B.C."/>
            <person name="Malmstrom R."/>
            <person name="Stieglmeier M."/>
            <person name="Klingl A."/>
            <person name="Woyke T."/>
            <person name="Ryan C.M."/>
            <person name="Banfield J.F."/>
        </authorList>
    </citation>
    <scope>NUCLEOTIDE SEQUENCE [LARGE SCALE GENOMIC DNA]</scope>
    <source>
        <strain evidence="5">CG11_big_fil_rev_8_21_14_0_20_42_13</strain>
    </source>
</reference>
<keyword evidence="2 4" id="KW-0732">Signal</keyword>
<protein>
    <recommendedName>
        <fullName evidence="7">Molecular chaperone Skp</fullName>
    </recommendedName>
</protein>
<evidence type="ECO:0000313" key="6">
    <source>
        <dbReference type="Proteomes" id="UP000229641"/>
    </source>
</evidence>
<dbReference type="AlphaFoldDB" id="A0A2H0LZG2"/>
<gene>
    <name evidence="5" type="ORF">COV72_01265</name>
</gene>
<feature type="coiled-coil region" evidence="3">
    <location>
        <begin position="47"/>
        <end position="81"/>
    </location>
</feature>
<accession>A0A2H0LZG2</accession>
<comment type="similarity">
    <text evidence="1">Belongs to the Skp family.</text>
</comment>
<name>A0A2H0LZG2_9BACT</name>
<dbReference type="GO" id="GO:0005829">
    <property type="term" value="C:cytosol"/>
    <property type="evidence" value="ECO:0007669"/>
    <property type="project" value="TreeGrafter"/>
</dbReference>
<dbReference type="InterPro" id="IPR024930">
    <property type="entry name" value="Skp_dom_sf"/>
</dbReference>
<evidence type="ECO:0000313" key="5">
    <source>
        <dbReference type="EMBL" id="PIQ89820.1"/>
    </source>
</evidence>
<keyword evidence="3" id="KW-0175">Coiled coil</keyword>
<dbReference type="InterPro" id="IPR005632">
    <property type="entry name" value="Chaperone_Skp"/>
</dbReference>
<dbReference type="PANTHER" id="PTHR35089:SF1">
    <property type="entry name" value="CHAPERONE PROTEIN SKP"/>
    <property type="match status" value="1"/>
</dbReference>